<sequence length="97" mass="11603">MTIHDFIKKRKHLIWWVKNYDRLGAESVVEATLNYGNWDDVQTLIKILGIKKVAKIFREKSPKSPMGRTNYFPEITRYFNLYFNKYAPHRNSVKRPA</sequence>
<dbReference type="AlphaFoldDB" id="A0A0G0SKW4"/>
<name>A0A0G0SKW4_9BACT</name>
<reference evidence="1 2" key="1">
    <citation type="journal article" date="2015" name="Nature">
        <title>rRNA introns, odd ribosomes, and small enigmatic genomes across a large radiation of phyla.</title>
        <authorList>
            <person name="Brown C.T."/>
            <person name="Hug L.A."/>
            <person name="Thomas B.C."/>
            <person name="Sharon I."/>
            <person name="Castelle C.J."/>
            <person name="Singh A."/>
            <person name="Wilkins M.J."/>
            <person name="Williams K.H."/>
            <person name="Banfield J.F."/>
        </authorList>
    </citation>
    <scope>NUCLEOTIDE SEQUENCE [LARGE SCALE GENOMIC DNA]</scope>
</reference>
<evidence type="ECO:0000313" key="1">
    <source>
        <dbReference type="EMBL" id="KKR35385.1"/>
    </source>
</evidence>
<protein>
    <submittedName>
        <fullName evidence="1">Uncharacterized protein</fullName>
    </submittedName>
</protein>
<evidence type="ECO:0000313" key="2">
    <source>
        <dbReference type="Proteomes" id="UP000034855"/>
    </source>
</evidence>
<dbReference type="Proteomes" id="UP000034855">
    <property type="component" value="Unassembled WGS sequence"/>
</dbReference>
<comment type="caution">
    <text evidence="1">The sequence shown here is derived from an EMBL/GenBank/DDBJ whole genome shotgun (WGS) entry which is preliminary data.</text>
</comment>
<gene>
    <name evidence="1" type="ORF">UT67_C0002G0009</name>
</gene>
<accession>A0A0G0SKW4</accession>
<proteinExistence type="predicted"/>
<organism evidence="1 2">
    <name type="scientific">Candidatus Magasanikbacteria bacterium GW2011_GWA2_40_10</name>
    <dbReference type="NCBI Taxonomy" id="1619037"/>
    <lineage>
        <taxon>Bacteria</taxon>
        <taxon>Candidatus Magasanikiibacteriota</taxon>
    </lineage>
</organism>
<dbReference type="EMBL" id="LBXR01000002">
    <property type="protein sequence ID" value="KKR35385.1"/>
    <property type="molecule type" value="Genomic_DNA"/>
</dbReference>